<evidence type="ECO:0000259" key="1">
    <source>
        <dbReference type="PROSITE" id="PS51977"/>
    </source>
</evidence>
<dbReference type="EMBL" id="CP026520">
    <property type="protein sequence ID" value="QAV19213.1"/>
    <property type="molecule type" value="Genomic_DNA"/>
</dbReference>
<name>A0A410WY09_9BACL</name>
<gene>
    <name evidence="2" type="ORF">M5X16_20645</name>
    <name evidence="3" type="ORF">PC41400_16600</name>
</gene>
<dbReference type="PANTHER" id="PTHR30634">
    <property type="entry name" value="OUTER MEMBRANE LOLAB LIPOPROTEIN INSERTION APPARATUS"/>
    <property type="match status" value="1"/>
</dbReference>
<evidence type="ECO:0000313" key="3">
    <source>
        <dbReference type="EMBL" id="QAV19213.1"/>
    </source>
</evidence>
<dbReference type="InterPro" id="IPR050458">
    <property type="entry name" value="LolB"/>
</dbReference>
<evidence type="ECO:0000313" key="5">
    <source>
        <dbReference type="Proteomes" id="UP001527202"/>
    </source>
</evidence>
<dbReference type="Gene3D" id="2.20.140.10">
    <property type="entry name" value="WGR domain"/>
    <property type="match status" value="1"/>
</dbReference>
<dbReference type="Proteomes" id="UP001527202">
    <property type="component" value="Unassembled WGS sequence"/>
</dbReference>
<dbReference type="PANTHER" id="PTHR30634:SF13">
    <property type="entry name" value="PROTEIN YEHF"/>
    <property type="match status" value="1"/>
</dbReference>
<protein>
    <submittedName>
        <fullName evidence="3">WGR domain-containing protein</fullName>
    </submittedName>
</protein>
<dbReference type="SUPFAM" id="SSF142921">
    <property type="entry name" value="WGR domain-like"/>
    <property type="match status" value="1"/>
</dbReference>
<dbReference type="RefSeq" id="WP_042226074.1">
    <property type="nucleotide sequence ID" value="NZ_CP026520.1"/>
</dbReference>
<dbReference type="CDD" id="cd07996">
    <property type="entry name" value="WGR_MMR_like"/>
    <property type="match status" value="1"/>
</dbReference>
<dbReference type="Pfam" id="PF05406">
    <property type="entry name" value="WGR"/>
    <property type="match status" value="1"/>
</dbReference>
<accession>A0A410WY09</accession>
<dbReference type="AlphaFoldDB" id="A0A410WY09"/>
<evidence type="ECO:0000313" key="2">
    <source>
        <dbReference type="EMBL" id="MCY9598160.1"/>
    </source>
</evidence>
<sequence length="235" mass="27135">MKKAFTYQDEKSNKFWTIDYSGLTIGVHYGKNGTIGKYEIKEFSSREDCEKEAKKLIASKMKKGYQENHIYDFDNCLYVDVGEYGPHPKTSHPRFVAHFIEEFYYDCGDEEAPFGSDEGSDTLNEMQEIIRKKHTIDFATFPKHLIESLWGMHYIAVDTLDEKTVRDIAKEHEMDMLQSDMVTYATAFGQIKITGKLDSDLKKNALLALKRFAIMYSSGKLTATQQTMYNNLLTF</sequence>
<dbReference type="OrthoDB" id="6200718at2"/>
<dbReference type="PROSITE" id="PS51977">
    <property type="entry name" value="WGR"/>
    <property type="match status" value="1"/>
</dbReference>
<dbReference type="InterPro" id="IPR008893">
    <property type="entry name" value="WGR_domain"/>
</dbReference>
<dbReference type="SMART" id="SM00773">
    <property type="entry name" value="WGR"/>
    <property type="match status" value="1"/>
</dbReference>
<dbReference type="EMBL" id="JAMDMJ010000029">
    <property type="protein sequence ID" value="MCY9598160.1"/>
    <property type="molecule type" value="Genomic_DNA"/>
</dbReference>
<keyword evidence="5" id="KW-1185">Reference proteome</keyword>
<reference evidence="3 4" key="1">
    <citation type="submission" date="2018-01" db="EMBL/GenBank/DDBJ databases">
        <title>The whole genome sequencing and assembly of Paenibacillus chitinolyticus KCCM 41400 strain.</title>
        <authorList>
            <person name="Kim J.-Y."/>
            <person name="Park M.-K."/>
            <person name="Lee Y.-J."/>
            <person name="Yi H."/>
            <person name="Bahn Y.-S."/>
            <person name="Kim J.F."/>
            <person name="Lee D.-W."/>
        </authorList>
    </citation>
    <scope>NUCLEOTIDE SEQUENCE [LARGE SCALE GENOMIC DNA]</scope>
    <source>
        <strain evidence="3 4">KCCM 41400</strain>
    </source>
</reference>
<reference evidence="2 5" key="2">
    <citation type="submission" date="2022-05" db="EMBL/GenBank/DDBJ databases">
        <title>Genome Sequencing of Bee-Associated Microbes.</title>
        <authorList>
            <person name="Dunlap C."/>
        </authorList>
    </citation>
    <scope>NUCLEOTIDE SEQUENCE [LARGE SCALE GENOMIC DNA]</scope>
    <source>
        <strain evidence="2 5">NRRL B-23120</strain>
    </source>
</reference>
<organism evidence="3 4">
    <name type="scientific">Paenibacillus chitinolyticus</name>
    <dbReference type="NCBI Taxonomy" id="79263"/>
    <lineage>
        <taxon>Bacteria</taxon>
        <taxon>Bacillati</taxon>
        <taxon>Bacillota</taxon>
        <taxon>Bacilli</taxon>
        <taxon>Bacillales</taxon>
        <taxon>Paenibacillaceae</taxon>
        <taxon>Paenibacillus</taxon>
    </lineage>
</organism>
<proteinExistence type="predicted"/>
<dbReference type="KEGG" id="pchi:PC41400_16600"/>
<dbReference type="Proteomes" id="UP000288943">
    <property type="component" value="Chromosome"/>
</dbReference>
<dbReference type="InterPro" id="IPR036930">
    <property type="entry name" value="WGR_dom_sf"/>
</dbReference>
<dbReference type="InterPro" id="IPR049809">
    <property type="entry name" value="YehF/YfeS-like_WGR"/>
</dbReference>
<evidence type="ECO:0000313" key="4">
    <source>
        <dbReference type="Proteomes" id="UP000288943"/>
    </source>
</evidence>
<feature type="domain" description="WGR" evidence="1">
    <location>
        <begin position="3"/>
        <end position="78"/>
    </location>
</feature>
<dbReference type="GeneID" id="96993310"/>